<gene>
    <name evidence="4" type="ORF">JRV97_04060</name>
</gene>
<dbReference type="Pfam" id="PF00440">
    <property type="entry name" value="TetR_N"/>
    <property type="match status" value="1"/>
</dbReference>
<proteinExistence type="predicted"/>
<evidence type="ECO:0000313" key="5">
    <source>
        <dbReference type="Proteomes" id="UP001232493"/>
    </source>
</evidence>
<dbReference type="EMBL" id="CP069362">
    <property type="protein sequence ID" value="WGS65735.1"/>
    <property type="molecule type" value="Genomic_DNA"/>
</dbReference>
<evidence type="ECO:0000256" key="2">
    <source>
        <dbReference type="PROSITE-ProRule" id="PRU00335"/>
    </source>
</evidence>
<protein>
    <submittedName>
        <fullName evidence="4">TetR family transcriptional regulator</fullName>
    </submittedName>
</protein>
<dbReference type="Proteomes" id="UP001232493">
    <property type="component" value="Chromosome"/>
</dbReference>
<dbReference type="RefSeq" id="WP_281000436.1">
    <property type="nucleotide sequence ID" value="NZ_CP069362.1"/>
</dbReference>
<dbReference type="InterPro" id="IPR001647">
    <property type="entry name" value="HTH_TetR"/>
</dbReference>
<dbReference type="InterPro" id="IPR009057">
    <property type="entry name" value="Homeodomain-like_sf"/>
</dbReference>
<accession>A0ABY8PSX3</accession>
<keyword evidence="5" id="KW-1185">Reference proteome</keyword>
<dbReference type="PANTHER" id="PTHR43479">
    <property type="entry name" value="ACREF/ENVCD OPERON REPRESSOR-RELATED"/>
    <property type="match status" value="1"/>
</dbReference>
<evidence type="ECO:0000256" key="1">
    <source>
        <dbReference type="ARBA" id="ARBA00023125"/>
    </source>
</evidence>
<keyword evidence="1 2" id="KW-0238">DNA-binding</keyword>
<dbReference type="PANTHER" id="PTHR43479:SF7">
    <property type="entry name" value="TETR-FAMILY TRANSCRIPTIONAL REGULATOR"/>
    <property type="match status" value="1"/>
</dbReference>
<dbReference type="SUPFAM" id="SSF46689">
    <property type="entry name" value="Homeodomain-like"/>
    <property type="match status" value="1"/>
</dbReference>
<dbReference type="InterPro" id="IPR050624">
    <property type="entry name" value="HTH-type_Tx_Regulator"/>
</dbReference>
<dbReference type="Gene3D" id="1.10.357.10">
    <property type="entry name" value="Tetracycline Repressor, domain 2"/>
    <property type="match status" value="1"/>
</dbReference>
<dbReference type="PROSITE" id="PS50977">
    <property type="entry name" value="HTH_TETR_2"/>
    <property type="match status" value="1"/>
</dbReference>
<sequence length="87" mass="10460">MSEITKKALSNSLKKLMKEKPLSKITVNDVVNDCGVNRRTLYYYFHDIYELLEWTFITEIKEVIGENKTYKTWQKGYYFLLLNKIKK</sequence>
<feature type="DNA-binding region" description="H-T-H motif" evidence="2">
    <location>
        <begin position="26"/>
        <end position="45"/>
    </location>
</feature>
<evidence type="ECO:0000313" key="4">
    <source>
        <dbReference type="EMBL" id="WGS65735.1"/>
    </source>
</evidence>
<organism evidence="4 5">
    <name type="scientific">Marinitoga aeolica</name>
    <dbReference type="NCBI Taxonomy" id="2809031"/>
    <lineage>
        <taxon>Bacteria</taxon>
        <taxon>Thermotogati</taxon>
        <taxon>Thermotogota</taxon>
        <taxon>Thermotogae</taxon>
        <taxon>Petrotogales</taxon>
        <taxon>Petrotogaceae</taxon>
        <taxon>Marinitoga</taxon>
    </lineage>
</organism>
<reference evidence="4 5" key="1">
    <citation type="submission" date="2021-02" db="EMBL/GenBank/DDBJ databases">
        <title>Characterization of Marinitoga sp. nov. str. BP5-C20A.</title>
        <authorList>
            <person name="Erauso G."/>
            <person name="Postec A."/>
        </authorList>
    </citation>
    <scope>NUCLEOTIDE SEQUENCE [LARGE SCALE GENOMIC DNA]</scope>
    <source>
        <strain evidence="4 5">BP5-C20A</strain>
    </source>
</reference>
<evidence type="ECO:0000259" key="3">
    <source>
        <dbReference type="PROSITE" id="PS50977"/>
    </source>
</evidence>
<feature type="domain" description="HTH tetR-type" evidence="3">
    <location>
        <begin position="3"/>
        <end position="63"/>
    </location>
</feature>
<name>A0ABY8PSX3_9BACT</name>